<evidence type="ECO:0000256" key="4">
    <source>
        <dbReference type="ARBA" id="ARBA00022741"/>
    </source>
</evidence>
<evidence type="ECO:0000256" key="10">
    <source>
        <dbReference type="ARBA" id="ARBA00048174"/>
    </source>
</evidence>
<evidence type="ECO:0000259" key="12">
    <source>
        <dbReference type="Pfam" id="PF01931"/>
    </source>
</evidence>
<dbReference type="OrthoDB" id="3822580at2"/>
<proteinExistence type="predicted"/>
<evidence type="ECO:0000256" key="2">
    <source>
        <dbReference type="ARBA" id="ARBA00001946"/>
    </source>
</evidence>
<dbReference type="SUPFAM" id="SSF52972">
    <property type="entry name" value="ITPase-like"/>
    <property type="match status" value="1"/>
</dbReference>
<evidence type="ECO:0000256" key="8">
    <source>
        <dbReference type="ARBA" id="ARBA00023211"/>
    </source>
</evidence>
<keyword evidence="14" id="KW-1185">Reference proteome</keyword>
<dbReference type="STRING" id="419481.SAMN05216233_111179"/>
<evidence type="ECO:0000256" key="11">
    <source>
        <dbReference type="ARBA" id="ARBA00048781"/>
    </source>
</evidence>
<dbReference type="EC" id="3.6.1.73" evidence="9"/>
<feature type="domain" description="Non-canonical purine NTP phosphatase/PRRC1" evidence="12">
    <location>
        <begin position="11"/>
        <end position="175"/>
    </location>
</feature>
<dbReference type="GO" id="GO:0000166">
    <property type="term" value="F:nucleotide binding"/>
    <property type="evidence" value="ECO:0007669"/>
    <property type="project" value="UniProtKB-KW"/>
</dbReference>
<evidence type="ECO:0000256" key="3">
    <source>
        <dbReference type="ARBA" id="ARBA00022723"/>
    </source>
</evidence>
<dbReference type="AlphaFoldDB" id="A0A1G5GVX4"/>
<gene>
    <name evidence="13" type="ORF">SAMN05216233_111179</name>
</gene>
<reference evidence="13 14" key="1">
    <citation type="submission" date="2016-10" db="EMBL/GenBank/DDBJ databases">
        <authorList>
            <person name="de Groot N.N."/>
        </authorList>
    </citation>
    <scope>NUCLEOTIDE SEQUENCE [LARGE SCALE GENOMIC DNA]</scope>
    <source>
        <strain evidence="13 14">AA1</strain>
    </source>
</reference>
<evidence type="ECO:0000256" key="7">
    <source>
        <dbReference type="ARBA" id="ARBA00023080"/>
    </source>
</evidence>
<dbReference type="Proteomes" id="UP000198870">
    <property type="component" value="Unassembled WGS sequence"/>
</dbReference>
<dbReference type="InterPro" id="IPR029001">
    <property type="entry name" value="ITPase-like_fam"/>
</dbReference>
<dbReference type="GO" id="GO:0009117">
    <property type="term" value="P:nucleotide metabolic process"/>
    <property type="evidence" value="ECO:0007669"/>
    <property type="project" value="UniProtKB-KW"/>
</dbReference>
<dbReference type="PANTHER" id="PTHR34699">
    <property type="match status" value="1"/>
</dbReference>
<comment type="cofactor">
    <cofactor evidence="1">
        <name>Mn(2+)</name>
        <dbReference type="ChEBI" id="CHEBI:29035"/>
    </cofactor>
</comment>
<dbReference type="GO" id="GO:0006772">
    <property type="term" value="P:thiamine metabolic process"/>
    <property type="evidence" value="ECO:0007669"/>
    <property type="project" value="TreeGrafter"/>
</dbReference>
<keyword evidence="7" id="KW-0546">Nucleotide metabolism</keyword>
<keyword evidence="4" id="KW-0547">Nucleotide-binding</keyword>
<name>A0A1G5GVX4_9BACT</name>
<dbReference type="PANTHER" id="PTHR34699:SF2">
    <property type="entry name" value="NON-CANONICAL PURINE NTP PHOSPHATASE_PRRC1 DOMAIN-CONTAINING PROTEIN"/>
    <property type="match status" value="1"/>
</dbReference>
<comment type="catalytic activity">
    <reaction evidence="11">
        <text>XTP + H2O = XDP + phosphate + H(+)</text>
        <dbReference type="Rhea" id="RHEA:28406"/>
        <dbReference type="ChEBI" id="CHEBI:15377"/>
        <dbReference type="ChEBI" id="CHEBI:15378"/>
        <dbReference type="ChEBI" id="CHEBI:43474"/>
        <dbReference type="ChEBI" id="CHEBI:59884"/>
        <dbReference type="ChEBI" id="CHEBI:61314"/>
        <dbReference type="EC" id="3.6.1.73"/>
    </reaction>
</comment>
<evidence type="ECO:0000256" key="1">
    <source>
        <dbReference type="ARBA" id="ARBA00001936"/>
    </source>
</evidence>
<dbReference type="GO" id="GO:0103023">
    <property type="term" value="F:ITPase activity"/>
    <property type="evidence" value="ECO:0007669"/>
    <property type="project" value="UniProtKB-EC"/>
</dbReference>
<comment type="cofactor">
    <cofactor evidence="2">
        <name>Mg(2+)</name>
        <dbReference type="ChEBI" id="CHEBI:18420"/>
    </cofactor>
</comment>
<keyword evidence="6" id="KW-0460">Magnesium</keyword>
<evidence type="ECO:0000256" key="5">
    <source>
        <dbReference type="ARBA" id="ARBA00022801"/>
    </source>
</evidence>
<evidence type="ECO:0000256" key="9">
    <source>
        <dbReference type="ARBA" id="ARBA00038901"/>
    </source>
</evidence>
<evidence type="ECO:0000256" key="6">
    <source>
        <dbReference type="ARBA" id="ARBA00022842"/>
    </source>
</evidence>
<evidence type="ECO:0000313" key="13">
    <source>
        <dbReference type="EMBL" id="SCY55742.1"/>
    </source>
</evidence>
<organism evidence="13 14">
    <name type="scientific">Desulfoluna spongiiphila</name>
    <dbReference type="NCBI Taxonomy" id="419481"/>
    <lineage>
        <taxon>Bacteria</taxon>
        <taxon>Pseudomonadati</taxon>
        <taxon>Thermodesulfobacteriota</taxon>
        <taxon>Desulfobacteria</taxon>
        <taxon>Desulfobacterales</taxon>
        <taxon>Desulfolunaceae</taxon>
        <taxon>Desulfoluna</taxon>
    </lineage>
</organism>
<dbReference type="RefSeq" id="WP_092211796.1">
    <property type="nucleotide sequence ID" value="NZ_FMUX01000011.1"/>
</dbReference>
<protein>
    <recommendedName>
        <fullName evidence="9">inosine/xanthosine triphosphatase</fullName>
        <ecNumber evidence="9">3.6.1.73</ecNumber>
    </recommendedName>
</protein>
<keyword evidence="8" id="KW-0464">Manganese</keyword>
<dbReference type="EMBL" id="FMUX01000011">
    <property type="protein sequence ID" value="SCY55742.1"/>
    <property type="molecule type" value="Genomic_DNA"/>
</dbReference>
<dbReference type="InterPro" id="IPR050299">
    <property type="entry name" value="YjjX_NTPase"/>
</dbReference>
<accession>A0A1G5GVX4</accession>
<keyword evidence="3" id="KW-0479">Metal-binding</keyword>
<dbReference type="Pfam" id="PF01931">
    <property type="entry name" value="NTPase_I-T"/>
    <property type="match status" value="1"/>
</dbReference>
<dbReference type="Gene3D" id="3.90.950.10">
    <property type="match status" value="1"/>
</dbReference>
<dbReference type="InterPro" id="IPR026533">
    <property type="entry name" value="NTPase/PRRC1"/>
</dbReference>
<sequence>MSLEDVRVAVGSVNPNKLDAVKRAFKGFAGFGSLSFVSVASPSGVSDQPVGYEETLSGADNRALGAYGGNGYGVGLESGLVPVAGTDTGFMNLTACVIYDGKRFHRGVGPAFELPGEVCRMVVDGSCELDEAVHRAGLSESRRIGYAEGIIGLLSGGAVTRADYMVPAVTMALVALTAYGKGGSHA</sequence>
<keyword evidence="5" id="KW-0378">Hydrolase</keyword>
<dbReference type="GO" id="GO:0046872">
    <property type="term" value="F:metal ion binding"/>
    <property type="evidence" value="ECO:0007669"/>
    <property type="project" value="UniProtKB-KW"/>
</dbReference>
<comment type="catalytic activity">
    <reaction evidence="10">
        <text>ITP + H2O = IDP + phosphate + H(+)</text>
        <dbReference type="Rhea" id="RHEA:28330"/>
        <dbReference type="ChEBI" id="CHEBI:15377"/>
        <dbReference type="ChEBI" id="CHEBI:15378"/>
        <dbReference type="ChEBI" id="CHEBI:43474"/>
        <dbReference type="ChEBI" id="CHEBI:58280"/>
        <dbReference type="ChEBI" id="CHEBI:61402"/>
        <dbReference type="EC" id="3.6.1.73"/>
    </reaction>
</comment>
<evidence type="ECO:0000313" key="14">
    <source>
        <dbReference type="Proteomes" id="UP000198870"/>
    </source>
</evidence>